<dbReference type="EMBL" id="KI682724">
    <property type="protein sequence ID" value="ETL80492.1"/>
    <property type="molecule type" value="Genomic_DNA"/>
</dbReference>
<dbReference type="Proteomes" id="UP000054423">
    <property type="component" value="Unassembled WGS sequence"/>
</dbReference>
<accession>W2MBJ5</accession>
<evidence type="ECO:0000313" key="1">
    <source>
        <dbReference type="EMBL" id="ETL80492.1"/>
    </source>
</evidence>
<protein>
    <submittedName>
        <fullName evidence="2">Uncharacterized protein</fullName>
    </submittedName>
</protein>
<proteinExistence type="predicted"/>
<reference evidence="2" key="2">
    <citation type="submission" date="2013-11" db="EMBL/GenBank/DDBJ databases">
        <title>The Genome Sequence of Phytophthora parasitica IAC_01/95.</title>
        <authorList>
            <consortium name="The Broad Institute Genomics Platform"/>
            <person name="Russ C."/>
            <person name="Tyler B."/>
            <person name="Panabieres F."/>
            <person name="Shan W."/>
            <person name="Tripathy S."/>
            <person name="Grunwald N."/>
            <person name="Machado M."/>
            <person name="Johnson C.S."/>
            <person name="Arredondo F."/>
            <person name="Hong C."/>
            <person name="Coffey M."/>
            <person name="Young S.K."/>
            <person name="Zeng Q."/>
            <person name="Gargeya S."/>
            <person name="Fitzgerald M."/>
            <person name="Abouelleil A."/>
            <person name="Alvarado L."/>
            <person name="Chapman S.B."/>
            <person name="Gainer-Dewar J."/>
            <person name="Goldberg J."/>
            <person name="Griggs A."/>
            <person name="Gujja S."/>
            <person name="Hansen M."/>
            <person name="Howarth C."/>
            <person name="Imamovic A."/>
            <person name="Ireland A."/>
            <person name="Larimer J."/>
            <person name="McCowan C."/>
            <person name="Murphy C."/>
            <person name="Pearson M."/>
            <person name="Poon T.W."/>
            <person name="Priest M."/>
            <person name="Roberts A."/>
            <person name="Saif S."/>
            <person name="Shea T."/>
            <person name="Sykes S."/>
            <person name="Wortman J."/>
            <person name="Nusbaum C."/>
            <person name="Birren B."/>
        </authorList>
    </citation>
    <scope>NUCLEOTIDE SEQUENCE [LARGE SCALE GENOMIC DNA]</scope>
    <source>
        <strain evidence="2">IAC_01/95</strain>
    </source>
</reference>
<organism evidence="2">
    <name type="scientific">Phytophthora nicotianae</name>
    <name type="common">Potato buckeye rot agent</name>
    <name type="synonym">Phytophthora parasitica</name>
    <dbReference type="NCBI Taxonomy" id="4792"/>
    <lineage>
        <taxon>Eukaryota</taxon>
        <taxon>Sar</taxon>
        <taxon>Stramenopiles</taxon>
        <taxon>Oomycota</taxon>
        <taxon>Peronosporomycetes</taxon>
        <taxon>Peronosporales</taxon>
        <taxon>Peronosporaceae</taxon>
        <taxon>Phytophthora</taxon>
    </lineage>
</organism>
<evidence type="ECO:0000313" key="2">
    <source>
        <dbReference type="EMBL" id="ETM33696.1"/>
    </source>
</evidence>
<gene>
    <name evidence="2" type="ORF">L914_19085</name>
    <name evidence="1" type="ORF">L917_19009</name>
</gene>
<sequence>MRSRDGFWWIDREHIENGGRERLQSNSWDSATNGRGECDKVKWSETTILAPVNSSVMCGRPLS</sequence>
<dbReference type="EMBL" id="KI695955">
    <property type="protein sequence ID" value="ETM33696.1"/>
    <property type="molecule type" value="Genomic_DNA"/>
</dbReference>
<name>W2MBJ5_PHYNI</name>
<dbReference type="AlphaFoldDB" id="W2MBJ5"/>
<dbReference type="Proteomes" id="UP000054532">
    <property type="component" value="Unassembled WGS sequence"/>
</dbReference>
<reference evidence="1" key="1">
    <citation type="submission" date="2013-11" db="EMBL/GenBank/DDBJ databases">
        <title>The Genome Sequence of Phytophthora parasitica CHvinca01.</title>
        <authorList>
            <consortium name="The Broad Institute Genomics Platform"/>
            <person name="Russ C."/>
            <person name="Tyler B."/>
            <person name="Panabieres F."/>
            <person name="Shan W."/>
            <person name="Tripathy S."/>
            <person name="Grunwald N."/>
            <person name="Machado M."/>
            <person name="Johnson C.S."/>
            <person name="Arredondo F."/>
            <person name="Hong C."/>
            <person name="Coffey M."/>
            <person name="Young S.K."/>
            <person name="Zeng Q."/>
            <person name="Gargeya S."/>
            <person name="Fitzgerald M."/>
            <person name="Abouelleil A."/>
            <person name="Alvarado L."/>
            <person name="Chapman S.B."/>
            <person name="Gainer-Dewar J."/>
            <person name="Goldberg J."/>
            <person name="Griggs A."/>
            <person name="Gujja S."/>
            <person name="Hansen M."/>
            <person name="Howarth C."/>
            <person name="Imamovic A."/>
            <person name="Ireland A."/>
            <person name="Larimer J."/>
            <person name="McCowan C."/>
            <person name="Murphy C."/>
            <person name="Pearson M."/>
            <person name="Poon T.W."/>
            <person name="Priest M."/>
            <person name="Roberts A."/>
            <person name="Saif S."/>
            <person name="Shea T."/>
            <person name="Sykes S."/>
            <person name="Wortman J."/>
            <person name="Nusbaum C."/>
            <person name="Birren B."/>
        </authorList>
    </citation>
    <scope>NUCLEOTIDE SEQUENCE [LARGE SCALE GENOMIC DNA]</scope>
    <source>
        <strain evidence="1">CHvinca01</strain>
    </source>
</reference>